<name>X0B9T7_FUSOX</name>
<sequence>MIELLSASWIRSAPPFSSIERSRCSLRSMSGRDRNQFMGRSAITTQQLRRTIEVVSTYMVYSGWRAIWSYLP</sequence>
<evidence type="ECO:0000313" key="1">
    <source>
        <dbReference type="EMBL" id="EXK75588.1"/>
    </source>
</evidence>
<dbReference type="Proteomes" id="UP000030663">
    <property type="component" value="Unassembled WGS sequence"/>
</dbReference>
<keyword evidence="2" id="KW-1185">Reference proteome</keyword>
<reference evidence="1 2" key="1">
    <citation type="submission" date="2011-11" db="EMBL/GenBank/DDBJ databases">
        <title>The Genome Sequence of Fusarium oxysporum PHW815.</title>
        <authorList>
            <consortium name="The Broad Institute Genome Sequencing Platform"/>
            <person name="Ma L.-J."/>
            <person name="Gale L.R."/>
            <person name="Schwartz D.C."/>
            <person name="Zhou S."/>
            <person name="Corby-Kistler H."/>
            <person name="Young S.K."/>
            <person name="Zeng Q."/>
            <person name="Gargeya S."/>
            <person name="Fitzgerald M."/>
            <person name="Haas B."/>
            <person name="Abouelleil A."/>
            <person name="Alvarado L."/>
            <person name="Arachchi H.M."/>
            <person name="Berlin A."/>
            <person name="Brown A."/>
            <person name="Chapman S.B."/>
            <person name="Chen Z."/>
            <person name="Dunbar C."/>
            <person name="Freedman E."/>
            <person name="Gearin G."/>
            <person name="Goldberg J."/>
            <person name="Griggs A."/>
            <person name="Gujja S."/>
            <person name="Heiman D."/>
            <person name="Howarth C."/>
            <person name="Larson L."/>
            <person name="Lui A."/>
            <person name="MacDonald P.J.P."/>
            <person name="Montmayeur A."/>
            <person name="Murphy C."/>
            <person name="Neiman D."/>
            <person name="Pearson M."/>
            <person name="Priest M."/>
            <person name="Roberts A."/>
            <person name="Saif S."/>
            <person name="Shea T."/>
            <person name="Shenoy N."/>
            <person name="Sisk P."/>
            <person name="Stolte C."/>
            <person name="Sykes S."/>
            <person name="Wortman J."/>
            <person name="Nusbaum C."/>
            <person name="Birren B."/>
        </authorList>
    </citation>
    <scope>NUCLEOTIDE SEQUENCE [LARGE SCALE GENOMIC DNA]</scope>
    <source>
        <strain evidence="1 2">54005</strain>
    </source>
</reference>
<organism evidence="1 2">
    <name type="scientific">Fusarium oxysporum f. sp. raphani 54005</name>
    <dbReference type="NCBI Taxonomy" id="1089458"/>
    <lineage>
        <taxon>Eukaryota</taxon>
        <taxon>Fungi</taxon>
        <taxon>Dikarya</taxon>
        <taxon>Ascomycota</taxon>
        <taxon>Pezizomycotina</taxon>
        <taxon>Sordariomycetes</taxon>
        <taxon>Hypocreomycetidae</taxon>
        <taxon>Hypocreales</taxon>
        <taxon>Nectriaceae</taxon>
        <taxon>Fusarium</taxon>
        <taxon>Fusarium oxysporum species complex</taxon>
    </lineage>
</organism>
<dbReference type="AlphaFoldDB" id="X0B9T7"/>
<proteinExistence type="predicted"/>
<protein>
    <submittedName>
        <fullName evidence="1">Uncharacterized protein</fullName>
    </submittedName>
</protein>
<gene>
    <name evidence="1" type="ORF">FOQG_19645</name>
</gene>
<dbReference type="EMBL" id="KI980070">
    <property type="protein sequence ID" value="EXK75588.1"/>
    <property type="molecule type" value="Genomic_DNA"/>
</dbReference>
<dbReference type="HOGENOM" id="CLU_2722345_0_0_1"/>
<accession>X0B9T7</accession>
<evidence type="ECO:0000313" key="2">
    <source>
        <dbReference type="Proteomes" id="UP000030663"/>
    </source>
</evidence>